<accession>A0ABQ5GB49</accession>
<dbReference type="Proteomes" id="UP001151760">
    <property type="component" value="Unassembled WGS sequence"/>
</dbReference>
<evidence type="ECO:0000313" key="1">
    <source>
        <dbReference type="EMBL" id="GJT72112.1"/>
    </source>
</evidence>
<organism evidence="1 2">
    <name type="scientific">Tanacetum coccineum</name>
    <dbReference type="NCBI Taxonomy" id="301880"/>
    <lineage>
        <taxon>Eukaryota</taxon>
        <taxon>Viridiplantae</taxon>
        <taxon>Streptophyta</taxon>
        <taxon>Embryophyta</taxon>
        <taxon>Tracheophyta</taxon>
        <taxon>Spermatophyta</taxon>
        <taxon>Magnoliopsida</taxon>
        <taxon>eudicotyledons</taxon>
        <taxon>Gunneridae</taxon>
        <taxon>Pentapetalae</taxon>
        <taxon>asterids</taxon>
        <taxon>campanulids</taxon>
        <taxon>Asterales</taxon>
        <taxon>Asteraceae</taxon>
        <taxon>Asteroideae</taxon>
        <taxon>Anthemideae</taxon>
        <taxon>Anthemidinae</taxon>
        <taxon>Tanacetum</taxon>
    </lineage>
</organism>
<evidence type="ECO:0000313" key="2">
    <source>
        <dbReference type="Proteomes" id="UP001151760"/>
    </source>
</evidence>
<gene>
    <name evidence="1" type="ORF">Tco_1031398</name>
</gene>
<name>A0ABQ5GB49_9ASTR</name>
<comment type="caution">
    <text evidence="1">The sequence shown here is derived from an EMBL/GenBank/DDBJ whole genome shotgun (WGS) entry which is preliminary data.</text>
</comment>
<reference evidence="1" key="2">
    <citation type="submission" date="2022-01" db="EMBL/GenBank/DDBJ databases">
        <authorList>
            <person name="Yamashiro T."/>
            <person name="Shiraishi A."/>
            <person name="Satake H."/>
            <person name="Nakayama K."/>
        </authorList>
    </citation>
    <scope>NUCLEOTIDE SEQUENCE</scope>
</reference>
<dbReference type="EMBL" id="BQNB010018227">
    <property type="protein sequence ID" value="GJT72112.1"/>
    <property type="molecule type" value="Genomic_DNA"/>
</dbReference>
<proteinExistence type="predicted"/>
<keyword evidence="2" id="KW-1185">Reference proteome</keyword>
<reference evidence="1" key="1">
    <citation type="journal article" date="2022" name="Int. J. Mol. Sci.">
        <title>Draft Genome of Tanacetum Coccineum: Genomic Comparison of Closely Related Tanacetum-Family Plants.</title>
        <authorList>
            <person name="Yamashiro T."/>
            <person name="Shiraishi A."/>
            <person name="Nakayama K."/>
            <person name="Satake H."/>
        </authorList>
    </citation>
    <scope>NUCLEOTIDE SEQUENCE</scope>
</reference>
<sequence length="110" mass="13011">MRAFLLIFTKYSITTAILKYQRRRSEADRTLELKALDSHNIELTEHVTALQEQNEHFRTENEKVKQHYKELYDSIKMTRAKTIEKATSLLTENEKLNAQLQGKIGMRHYA</sequence>
<protein>
    <submittedName>
        <fullName evidence="1">Uncharacterized protein</fullName>
    </submittedName>
</protein>